<proteinExistence type="predicted"/>
<feature type="region of interest" description="Disordered" evidence="1">
    <location>
        <begin position="313"/>
        <end position="452"/>
    </location>
</feature>
<sequence length="678" mass="75624">MEKTPVVTPHDRRPPPLPDHRSHDKYYQPPTQRTSPKVSSRVKSRNGSIDGLGLRTIDPSAFDSNGPSSAAPPTTTSERSSYVDHRQQQDTQYAPPKQAYQPQTQTQAPNPNPSYNYTQAQAPREPQASNRNNAERPPPPPASVPPQSNYPKNGYYDQAQVYPDDFQTYSEDPASFSYLHAYLASPRPDAPIPPTPHSQSAAPSPSPFPNGYGGKPMPGYSPIAPVGSPYPYPFTHVRRNPPASSGFSQYSSNYDPNHPAAIQEQLAKQWQIYLQNQVNGNMTDSTFSPAATPFQGANYNPYAFLHTARLTRQQRDTMSLHSSPSHEPVPLPLGPRTGRKKDLTKDLRHQMASRRRPPPRVDSTQPRDTSPEPSSSGEETAGEYPPTTTSTEPTSRESSMTNGERGGKVLSPLNGGELWKTTSTAEGEGVKASEDDDDDEDWIDEDDEADDSDLLDFEYHPNYIPNTDKRRRRWEVGWESLVQSFQKLDRQTDTTMVVLAAPPHSNKLYSIRSRSIRRAPVLRNSAAFREVRSSFKRLATQRKNIRPVKPQSLAEKLLETSSMTGDGSDGSNESRAEDLRKALDMALGSLNYLNGMYEMRENRWQEEMKRMQEDKEKASLILNQVLGIASSQHSQPQLNSAHSLPPAPDDDHPWRATVSHIPSFAEFVFVDGSGCSEY</sequence>
<dbReference type="EMBL" id="JANBPK010000060">
    <property type="protein sequence ID" value="KAJ2936444.1"/>
    <property type="molecule type" value="Genomic_DNA"/>
</dbReference>
<feature type="region of interest" description="Disordered" evidence="1">
    <location>
        <begin position="631"/>
        <end position="651"/>
    </location>
</feature>
<protein>
    <submittedName>
        <fullName evidence="2">Uncharacterized protein</fullName>
    </submittedName>
</protein>
<evidence type="ECO:0000256" key="1">
    <source>
        <dbReference type="SAM" id="MobiDB-lite"/>
    </source>
</evidence>
<feature type="compositionally biased region" description="Polar residues" evidence="1">
    <location>
        <begin position="316"/>
        <end position="325"/>
    </location>
</feature>
<feature type="compositionally biased region" description="Polar residues" evidence="1">
    <location>
        <begin position="29"/>
        <end position="38"/>
    </location>
</feature>
<feature type="compositionally biased region" description="Basic and acidic residues" evidence="1">
    <location>
        <begin position="1"/>
        <end position="26"/>
    </location>
</feature>
<evidence type="ECO:0000313" key="2">
    <source>
        <dbReference type="EMBL" id="KAJ2936444.1"/>
    </source>
</evidence>
<feature type="compositionally biased region" description="Low complexity" evidence="1">
    <location>
        <begin position="371"/>
        <end position="401"/>
    </location>
</feature>
<name>A0A9W8MPZ4_9AGAR</name>
<dbReference type="AlphaFoldDB" id="A0A9W8MPZ4"/>
<evidence type="ECO:0000313" key="3">
    <source>
        <dbReference type="Proteomes" id="UP001140091"/>
    </source>
</evidence>
<feature type="non-terminal residue" evidence="2">
    <location>
        <position position="1"/>
    </location>
</feature>
<reference evidence="2" key="1">
    <citation type="submission" date="2022-06" db="EMBL/GenBank/DDBJ databases">
        <title>Genome Sequence of Candolleomyces eurysporus.</title>
        <authorList>
            <person name="Buettner E."/>
        </authorList>
    </citation>
    <scope>NUCLEOTIDE SEQUENCE</scope>
    <source>
        <strain evidence="2">VTCC 930004</strain>
    </source>
</reference>
<feature type="compositionally biased region" description="Polar residues" evidence="1">
    <location>
        <begin position="631"/>
        <end position="642"/>
    </location>
</feature>
<keyword evidence="3" id="KW-1185">Reference proteome</keyword>
<gene>
    <name evidence="2" type="ORF">H1R20_g649</name>
</gene>
<feature type="compositionally biased region" description="Basic and acidic residues" evidence="1">
    <location>
        <begin position="340"/>
        <end position="349"/>
    </location>
</feature>
<feature type="compositionally biased region" description="Low complexity" evidence="1">
    <location>
        <begin position="91"/>
        <end position="109"/>
    </location>
</feature>
<feature type="compositionally biased region" description="Acidic residues" evidence="1">
    <location>
        <begin position="434"/>
        <end position="452"/>
    </location>
</feature>
<comment type="caution">
    <text evidence="2">The sequence shown here is derived from an EMBL/GenBank/DDBJ whole genome shotgun (WGS) entry which is preliminary data.</text>
</comment>
<feature type="region of interest" description="Disordered" evidence="1">
    <location>
        <begin position="184"/>
        <end position="216"/>
    </location>
</feature>
<dbReference type="OrthoDB" id="3243310at2759"/>
<organism evidence="2 3">
    <name type="scientific">Candolleomyces eurysporus</name>
    <dbReference type="NCBI Taxonomy" id="2828524"/>
    <lineage>
        <taxon>Eukaryota</taxon>
        <taxon>Fungi</taxon>
        <taxon>Dikarya</taxon>
        <taxon>Basidiomycota</taxon>
        <taxon>Agaricomycotina</taxon>
        <taxon>Agaricomycetes</taxon>
        <taxon>Agaricomycetidae</taxon>
        <taxon>Agaricales</taxon>
        <taxon>Agaricineae</taxon>
        <taxon>Psathyrellaceae</taxon>
        <taxon>Candolleomyces</taxon>
    </lineage>
</organism>
<feature type="compositionally biased region" description="Polar residues" evidence="1">
    <location>
        <begin position="62"/>
        <end position="80"/>
    </location>
</feature>
<dbReference type="Proteomes" id="UP001140091">
    <property type="component" value="Unassembled WGS sequence"/>
</dbReference>
<accession>A0A9W8MPZ4</accession>
<feature type="region of interest" description="Disordered" evidence="1">
    <location>
        <begin position="1"/>
        <end position="170"/>
    </location>
</feature>